<reference evidence="1" key="1">
    <citation type="journal article" date="2023" name="Insect Mol. Biol.">
        <title>Genome sequencing provides insights into the evolution of gene families encoding plant cell wall-degrading enzymes in longhorned beetles.</title>
        <authorList>
            <person name="Shin N.R."/>
            <person name="Okamura Y."/>
            <person name="Kirsch R."/>
            <person name="Pauchet Y."/>
        </authorList>
    </citation>
    <scope>NUCLEOTIDE SEQUENCE</scope>
    <source>
        <strain evidence="1">RBIC_L_NR</strain>
    </source>
</reference>
<dbReference type="GO" id="GO:0032797">
    <property type="term" value="C:SMN complex"/>
    <property type="evidence" value="ECO:0007669"/>
    <property type="project" value="InterPro"/>
</dbReference>
<dbReference type="PANTHER" id="PTHR16238:SF7">
    <property type="entry name" value="GEM-ASSOCIATED PROTEIN 8"/>
    <property type="match status" value="1"/>
</dbReference>
<dbReference type="InterPro" id="IPR034754">
    <property type="entry name" value="GEMIN8"/>
</dbReference>
<evidence type="ECO:0000313" key="2">
    <source>
        <dbReference type="Proteomes" id="UP001162156"/>
    </source>
</evidence>
<dbReference type="GO" id="GO:0000387">
    <property type="term" value="P:spliceosomal snRNP assembly"/>
    <property type="evidence" value="ECO:0007669"/>
    <property type="project" value="InterPro"/>
</dbReference>
<name>A0AAV8WS76_9CUCU</name>
<dbReference type="EMBL" id="JANEYF010005151">
    <property type="protein sequence ID" value="KAJ8929022.1"/>
    <property type="molecule type" value="Genomic_DNA"/>
</dbReference>
<comment type="caution">
    <text evidence="1">The sequence shown here is derived from an EMBL/GenBank/DDBJ whole genome shotgun (WGS) entry which is preliminary data.</text>
</comment>
<keyword evidence="2" id="KW-1185">Reference proteome</keyword>
<gene>
    <name evidence="1" type="ORF">NQ314_018333</name>
</gene>
<organism evidence="1 2">
    <name type="scientific">Rhamnusium bicolor</name>
    <dbReference type="NCBI Taxonomy" id="1586634"/>
    <lineage>
        <taxon>Eukaryota</taxon>
        <taxon>Metazoa</taxon>
        <taxon>Ecdysozoa</taxon>
        <taxon>Arthropoda</taxon>
        <taxon>Hexapoda</taxon>
        <taxon>Insecta</taxon>
        <taxon>Pterygota</taxon>
        <taxon>Neoptera</taxon>
        <taxon>Endopterygota</taxon>
        <taxon>Coleoptera</taxon>
        <taxon>Polyphaga</taxon>
        <taxon>Cucujiformia</taxon>
        <taxon>Chrysomeloidea</taxon>
        <taxon>Cerambycidae</taxon>
        <taxon>Lepturinae</taxon>
        <taxon>Rhagiini</taxon>
        <taxon>Rhamnusium</taxon>
    </lineage>
</organism>
<dbReference type="Pfam" id="PF15348">
    <property type="entry name" value="GEMIN8"/>
    <property type="match status" value="1"/>
</dbReference>
<proteinExistence type="predicted"/>
<evidence type="ECO:0000313" key="1">
    <source>
        <dbReference type="EMBL" id="KAJ8929022.1"/>
    </source>
</evidence>
<dbReference type="AlphaFoldDB" id="A0AAV8WS76"/>
<protein>
    <recommendedName>
        <fullName evidence="3">Gem-associated protein 8</fullName>
    </recommendedName>
</protein>
<accession>A0AAV8WS76</accession>
<sequence>MADSVRNVGESLKLEKSYKRKIYRRPQKNTLRRIRRRRSKVRYYRSLKRIRYNKKTEDLCSAVQVFDISDMEWAPACSSSVLPIEVTEWQKQDQITYWKSRAISLELENRMLHEHLCNVYAKTIEEYSQYKSCVQDNNVEEYQKEIVEKTDREDKVNAIKKNEAKYQNPVSPKQPEGKNRIEEMKKIYGDMAQKIMGMETALQLNYERHIDQSKPPYWPSIPLRLTF</sequence>
<dbReference type="PANTHER" id="PTHR16238">
    <property type="entry name" value="GEM-ASSOCIATED PROTEIN 8"/>
    <property type="match status" value="1"/>
</dbReference>
<evidence type="ECO:0008006" key="3">
    <source>
        <dbReference type="Google" id="ProtNLM"/>
    </source>
</evidence>
<dbReference type="Proteomes" id="UP001162156">
    <property type="component" value="Unassembled WGS sequence"/>
</dbReference>